<comment type="caution">
    <text evidence="2">The sequence shown here is derived from an EMBL/GenBank/DDBJ whole genome shotgun (WGS) entry which is preliminary data.</text>
</comment>
<evidence type="ECO:0000256" key="1">
    <source>
        <dbReference type="SAM" id="Phobius"/>
    </source>
</evidence>
<reference evidence="2 3" key="1">
    <citation type="submission" date="2020-08" db="EMBL/GenBank/DDBJ databases">
        <title>Genomic Encyclopedia of Type Strains, Phase IV (KMG-IV): sequencing the most valuable type-strain genomes for metagenomic binning, comparative biology and taxonomic classification.</title>
        <authorList>
            <person name="Goeker M."/>
        </authorList>
    </citation>
    <scope>NUCLEOTIDE SEQUENCE [LARGE SCALE GENOMIC DNA]</scope>
    <source>
        <strain evidence="2 3">DSM 11805</strain>
    </source>
</reference>
<proteinExistence type="predicted"/>
<keyword evidence="1" id="KW-0472">Membrane</keyword>
<dbReference type="InterPro" id="IPR006938">
    <property type="entry name" value="DUF624"/>
</dbReference>
<feature type="transmembrane region" description="Helical" evidence="1">
    <location>
        <begin position="146"/>
        <end position="170"/>
    </location>
</feature>
<dbReference type="RefSeq" id="WP_184245219.1">
    <property type="nucleotide sequence ID" value="NZ_BAAACU010000002.1"/>
</dbReference>
<accession>A0A841RHU0</accession>
<organism evidence="2 3">
    <name type="scientific">Gracilibacillus halotolerans</name>
    <dbReference type="NCBI Taxonomy" id="74386"/>
    <lineage>
        <taxon>Bacteria</taxon>
        <taxon>Bacillati</taxon>
        <taxon>Bacillota</taxon>
        <taxon>Bacilli</taxon>
        <taxon>Bacillales</taxon>
        <taxon>Bacillaceae</taxon>
        <taxon>Gracilibacillus</taxon>
    </lineage>
</organism>
<feature type="transmembrane region" description="Helical" evidence="1">
    <location>
        <begin position="105"/>
        <end position="134"/>
    </location>
</feature>
<keyword evidence="1" id="KW-1133">Transmembrane helix</keyword>
<feature type="transmembrane region" description="Helical" evidence="1">
    <location>
        <begin position="74"/>
        <end position="93"/>
    </location>
</feature>
<protein>
    <submittedName>
        <fullName evidence="2">Putative membrane protein YesL</fullName>
    </submittedName>
</protein>
<gene>
    <name evidence="2" type="ORF">GGQ92_001002</name>
</gene>
<keyword evidence="1" id="KW-0812">Transmembrane</keyword>
<sequence>MKQANNNRLYRILEWIMWMMYLNILWIGGWILGLGILGFFPATMATVVTIREWREGDGDLSFTKTFFRAWKKHFIKANVFGYFYLLIGFILYIDYFWLLNLESSFASVLFVLFILLVVLYVVSLLYLFPVYAHFDTGFFQTIRHAIILGFFSPIMTILMGICLAVIAFTWLKIQGLIVVVGVSVPLYFVTSLALTAFHSFKEKQDLLVENESLKKGEKSNA</sequence>
<evidence type="ECO:0000313" key="2">
    <source>
        <dbReference type="EMBL" id="MBB6512221.1"/>
    </source>
</evidence>
<dbReference type="Proteomes" id="UP000572212">
    <property type="component" value="Unassembled WGS sequence"/>
</dbReference>
<feature type="transmembrane region" description="Helical" evidence="1">
    <location>
        <begin position="176"/>
        <end position="197"/>
    </location>
</feature>
<dbReference type="Pfam" id="PF04854">
    <property type="entry name" value="DUF624"/>
    <property type="match status" value="1"/>
</dbReference>
<name>A0A841RHU0_9BACI</name>
<dbReference type="AlphaFoldDB" id="A0A841RHU0"/>
<evidence type="ECO:0000313" key="3">
    <source>
        <dbReference type="Proteomes" id="UP000572212"/>
    </source>
</evidence>
<keyword evidence="3" id="KW-1185">Reference proteome</keyword>
<dbReference type="EMBL" id="JACHON010000002">
    <property type="protein sequence ID" value="MBB6512221.1"/>
    <property type="molecule type" value="Genomic_DNA"/>
</dbReference>